<dbReference type="EMBL" id="CP003075">
    <property type="protein sequence ID" value="AEQ51294.1"/>
    <property type="molecule type" value="Genomic_DNA"/>
</dbReference>
<evidence type="ECO:0000313" key="2">
    <source>
        <dbReference type="EMBL" id="AEQ51294.1"/>
    </source>
</evidence>
<dbReference type="STRING" id="1082931.KKY_1269"/>
<proteinExistence type="predicted"/>
<feature type="compositionally biased region" description="Basic residues" evidence="1">
    <location>
        <begin position="7"/>
        <end position="17"/>
    </location>
</feature>
<evidence type="ECO:0000313" key="3">
    <source>
        <dbReference type="Proteomes" id="UP000008850"/>
    </source>
</evidence>
<gene>
    <name evidence="2" type="ordered locus">KKY_1269</name>
</gene>
<name>G4R816_PELHB</name>
<accession>G4R816</accession>
<evidence type="ECO:0000256" key="1">
    <source>
        <dbReference type="SAM" id="MobiDB-lite"/>
    </source>
</evidence>
<feature type="region of interest" description="Disordered" evidence="1">
    <location>
        <begin position="1"/>
        <end position="64"/>
    </location>
</feature>
<dbReference type="HOGENOM" id="CLU_2863836_0_0_5"/>
<protein>
    <submittedName>
        <fullName evidence="2">Uncharacterized protein</fullName>
    </submittedName>
</protein>
<keyword evidence="3" id="KW-1185">Reference proteome</keyword>
<reference evidence="2 3" key="1">
    <citation type="journal article" date="2012" name="J. Bacteriol.">
        <title>Complete genome sequence of Pelagibacterium halotolerans B2T.</title>
        <authorList>
            <person name="Huo Y.Y."/>
            <person name="Cheng H."/>
            <person name="Han X.F."/>
            <person name="Jiang X.W."/>
            <person name="Sun C."/>
            <person name="Zhang X.Q."/>
            <person name="Zhu X.F."/>
            <person name="Liu Y.F."/>
            <person name="Li P.F."/>
            <person name="Ni P.X."/>
            <person name="Wu M."/>
        </authorList>
    </citation>
    <scope>NUCLEOTIDE SEQUENCE [LARGE SCALE GENOMIC DNA]</scope>
    <source>
        <strain evidence="3">DSM 22347 / JCM 15775 / CGMCC 1.7692 / B2</strain>
    </source>
</reference>
<dbReference type="Proteomes" id="UP000008850">
    <property type="component" value="Chromosome"/>
</dbReference>
<dbReference type="KEGG" id="phl:KKY_1269"/>
<organism evidence="2 3">
    <name type="scientific">Pelagibacterium halotolerans (strain DSM 22347 / JCM 15775 / CGMCC 1.7692 / B2)</name>
    <dbReference type="NCBI Taxonomy" id="1082931"/>
    <lineage>
        <taxon>Bacteria</taxon>
        <taxon>Pseudomonadati</taxon>
        <taxon>Pseudomonadota</taxon>
        <taxon>Alphaproteobacteria</taxon>
        <taxon>Hyphomicrobiales</taxon>
        <taxon>Devosiaceae</taxon>
        <taxon>Pelagibacterium</taxon>
    </lineage>
</organism>
<sequence length="64" mass="7341">MRDFKLRRGHRGRRHKGDRNGCGHSKISHRNSPPRGFLKAASQPPLLHQPYRGSSTHGLRDTEM</sequence>
<dbReference type="AlphaFoldDB" id="G4R816"/>